<sequence length="232" mass="26392">MLLVKDLPSDQHMALQSLVGDVNSLYSSYSKEYMEHWEKGCNNDQVLQVAPDVVKQVEEGAKLLGLYHLSRFVLVESNYYDWELQQRSFRVNAPSRSHMCKTLIMENTRCTHNDITDPLYSRFYCVITRYDSPVNTQVLLNFARSLNNKAISKKNYNFRLADSQVSLEMTGYKKGGVCPVGMKSDIPMIMAESVTRLSPPVMYMGAGHIDWKLGVPVQDFINKTGCMVANLD</sequence>
<comment type="caution">
    <text evidence="2">The sequence shown here is derived from an EMBL/GenBank/DDBJ whole genome shotgun (WGS) entry which is preliminary data.</text>
</comment>
<dbReference type="Gene3D" id="3.90.960.10">
    <property type="entry name" value="YbaK/aminoacyl-tRNA synthetase-associated domain"/>
    <property type="match status" value="1"/>
</dbReference>
<keyword evidence="2" id="KW-0436">Ligase</keyword>
<proteinExistence type="predicted"/>
<protein>
    <submittedName>
        <fullName evidence="2">YbaK/aminoacyl-tRNA synthetase-associated domain-containing protein</fullName>
    </submittedName>
</protein>
<feature type="domain" description="YbaK/aminoacyl-tRNA synthetase-associated" evidence="1">
    <location>
        <begin position="138"/>
        <end position="220"/>
    </location>
</feature>
<organism evidence="2 3">
    <name type="scientific">Absidia repens</name>
    <dbReference type="NCBI Taxonomy" id="90262"/>
    <lineage>
        <taxon>Eukaryota</taxon>
        <taxon>Fungi</taxon>
        <taxon>Fungi incertae sedis</taxon>
        <taxon>Mucoromycota</taxon>
        <taxon>Mucoromycotina</taxon>
        <taxon>Mucoromycetes</taxon>
        <taxon>Mucorales</taxon>
        <taxon>Cunninghamellaceae</taxon>
        <taxon>Absidia</taxon>
    </lineage>
</organism>
<dbReference type="CDD" id="cd04332">
    <property type="entry name" value="YbaK_like"/>
    <property type="match status" value="1"/>
</dbReference>
<accession>A0A1X2IBE4</accession>
<dbReference type="InterPro" id="IPR007214">
    <property type="entry name" value="YbaK/aa-tRNA-synth-assoc-dom"/>
</dbReference>
<dbReference type="PANTHER" id="PTHR30411">
    <property type="entry name" value="CYTOPLASMIC PROTEIN"/>
    <property type="match status" value="1"/>
</dbReference>
<evidence type="ECO:0000313" key="3">
    <source>
        <dbReference type="Proteomes" id="UP000193560"/>
    </source>
</evidence>
<dbReference type="GO" id="GO:0002161">
    <property type="term" value="F:aminoacyl-tRNA deacylase activity"/>
    <property type="evidence" value="ECO:0007669"/>
    <property type="project" value="InterPro"/>
</dbReference>
<evidence type="ECO:0000259" key="1">
    <source>
        <dbReference type="Pfam" id="PF04073"/>
    </source>
</evidence>
<keyword evidence="3" id="KW-1185">Reference proteome</keyword>
<dbReference type="Proteomes" id="UP000193560">
    <property type="component" value="Unassembled WGS sequence"/>
</dbReference>
<dbReference type="SUPFAM" id="SSF55826">
    <property type="entry name" value="YbaK/ProRS associated domain"/>
    <property type="match status" value="1"/>
</dbReference>
<dbReference type="GO" id="GO:0004812">
    <property type="term" value="F:aminoacyl-tRNA ligase activity"/>
    <property type="evidence" value="ECO:0007669"/>
    <property type="project" value="UniProtKB-KW"/>
</dbReference>
<dbReference type="EMBL" id="MCGE01000017">
    <property type="protein sequence ID" value="ORZ13254.1"/>
    <property type="molecule type" value="Genomic_DNA"/>
</dbReference>
<keyword evidence="2" id="KW-0030">Aminoacyl-tRNA synthetase</keyword>
<dbReference type="OrthoDB" id="1058301at2759"/>
<reference evidence="2 3" key="1">
    <citation type="submission" date="2016-07" db="EMBL/GenBank/DDBJ databases">
        <title>Pervasive Adenine N6-methylation of Active Genes in Fungi.</title>
        <authorList>
            <consortium name="DOE Joint Genome Institute"/>
            <person name="Mondo S.J."/>
            <person name="Dannebaum R.O."/>
            <person name="Kuo R.C."/>
            <person name="Labutti K."/>
            <person name="Haridas S."/>
            <person name="Kuo A."/>
            <person name="Salamov A."/>
            <person name="Ahrendt S.R."/>
            <person name="Lipzen A."/>
            <person name="Sullivan W."/>
            <person name="Andreopoulos W.B."/>
            <person name="Clum A."/>
            <person name="Lindquist E."/>
            <person name="Daum C."/>
            <person name="Ramamoorthy G.K."/>
            <person name="Gryganskyi A."/>
            <person name="Culley D."/>
            <person name="Magnuson J.K."/>
            <person name="James T.Y."/>
            <person name="O'Malley M.A."/>
            <person name="Stajich J.E."/>
            <person name="Spatafora J.W."/>
            <person name="Visel A."/>
            <person name="Grigoriev I.V."/>
        </authorList>
    </citation>
    <scope>NUCLEOTIDE SEQUENCE [LARGE SCALE GENOMIC DNA]</scope>
    <source>
        <strain evidence="2 3">NRRL 1336</strain>
    </source>
</reference>
<name>A0A1X2IBE4_9FUNG</name>
<dbReference type="Pfam" id="PF04073">
    <property type="entry name" value="tRNA_edit"/>
    <property type="match status" value="1"/>
</dbReference>
<dbReference type="STRING" id="90262.A0A1X2IBE4"/>
<dbReference type="InterPro" id="IPR036754">
    <property type="entry name" value="YbaK/aa-tRNA-synt-asso_dom_sf"/>
</dbReference>
<gene>
    <name evidence="2" type="ORF">BCR42DRAFT_453272</name>
</gene>
<dbReference type="AlphaFoldDB" id="A0A1X2IBE4"/>
<dbReference type="PANTHER" id="PTHR30411:SF4">
    <property type="entry name" value="YBAK_AMINOACYL-TRNA SYNTHETASE-ASSOCIATED DOMAIN-CONTAINING PROTEIN"/>
    <property type="match status" value="1"/>
</dbReference>
<evidence type="ECO:0000313" key="2">
    <source>
        <dbReference type="EMBL" id="ORZ13254.1"/>
    </source>
</evidence>